<proteinExistence type="predicted"/>
<dbReference type="InterPro" id="IPR038726">
    <property type="entry name" value="PDDEXK_AddAB-type"/>
</dbReference>
<organism evidence="2 3">
    <name type="scientific">Mariprofundus ferrooxydans PV-1</name>
    <dbReference type="NCBI Taxonomy" id="314345"/>
    <lineage>
        <taxon>Bacteria</taxon>
        <taxon>Pseudomonadati</taxon>
        <taxon>Pseudomonadota</taxon>
        <taxon>Candidatius Mariprofundia</taxon>
        <taxon>Mariprofundales</taxon>
        <taxon>Mariprofundaceae</taxon>
        <taxon>Mariprofundus</taxon>
    </lineage>
</organism>
<dbReference type="RefSeq" id="WP_009851168.1">
    <property type="nucleotide sequence ID" value="NZ_DS022295.1"/>
</dbReference>
<accession>Q0F3B9</accession>
<dbReference type="InterPro" id="IPR011604">
    <property type="entry name" value="PDDEXK-like_dom_sf"/>
</dbReference>
<comment type="caution">
    <text evidence="2">The sequence shown here is derived from an EMBL/GenBank/DDBJ whole genome shotgun (WGS) entry which is preliminary data.</text>
</comment>
<dbReference type="EMBL" id="AATS01000001">
    <property type="protein sequence ID" value="EAU56022.1"/>
    <property type="molecule type" value="Genomic_DNA"/>
</dbReference>
<keyword evidence="3" id="KW-1185">Reference proteome</keyword>
<gene>
    <name evidence="2" type="ORF">SPV1_04358</name>
</gene>
<dbReference type="HOGENOM" id="CLU_014693_0_0_0"/>
<feature type="domain" description="PD-(D/E)XK endonuclease-like" evidence="1">
    <location>
        <begin position="597"/>
        <end position="867"/>
    </location>
</feature>
<dbReference type="AlphaFoldDB" id="Q0F3B9"/>
<evidence type="ECO:0000313" key="3">
    <source>
        <dbReference type="Proteomes" id="UP000005297"/>
    </source>
</evidence>
<dbReference type="Pfam" id="PF12705">
    <property type="entry name" value="PDDEXK_1"/>
    <property type="match status" value="1"/>
</dbReference>
<dbReference type="STRING" id="314344.AL013_13215"/>
<dbReference type="InParanoid" id="Q0F3B9"/>
<evidence type="ECO:0000313" key="2">
    <source>
        <dbReference type="EMBL" id="EAU56022.1"/>
    </source>
</evidence>
<dbReference type="Proteomes" id="UP000005297">
    <property type="component" value="Unassembled WGS sequence"/>
</dbReference>
<protein>
    <recommendedName>
        <fullName evidence="1">PD-(D/E)XK endonuclease-like domain-containing protein</fullName>
    </recommendedName>
</protein>
<evidence type="ECO:0000259" key="1">
    <source>
        <dbReference type="Pfam" id="PF12705"/>
    </source>
</evidence>
<dbReference type="NCBIfam" id="TIGR03623">
    <property type="entry name" value="probable DNA repair protein"/>
    <property type="match status" value="1"/>
</dbReference>
<dbReference type="OrthoDB" id="9761147at2"/>
<name>Q0F3B9_9PROT</name>
<dbReference type="Gene3D" id="3.90.320.10">
    <property type="match status" value="1"/>
</dbReference>
<dbReference type="SUPFAM" id="SSF52540">
    <property type="entry name" value="P-loop containing nucleoside triphosphate hydrolases"/>
    <property type="match status" value="1"/>
</dbReference>
<dbReference type="InterPro" id="IPR027417">
    <property type="entry name" value="P-loop_NTPase"/>
</dbReference>
<dbReference type="InterPro" id="IPR019925">
    <property type="entry name" value="DNA_repair_protein_predicted"/>
</dbReference>
<sequence length="881" mass="95628">MTMQPLNIAQCQTPVADALQAGALLLTASSSLAGDWKRRLVTASGCAVTATPAVESWQRWLNGMARTEPEIPVAYNQLQAIELWEQIIRADLPQGAASASLRGLAVHADSAYALMCEYRMDVNGLAGAGEEAEAFGRWQQQMQQQCRKNGRMLVADTAAALLPGIASAAACSHILLDGFDGYTPMQQALLLALQQAGVNIESVQTTRCEEPLMQLVCCRDAEAEYRHLAGAVKTMLAENPNRRIAIVTASRRVDEAKLGRILDETLLQQQALPVGACLQAVHMPGPALSSMPLISQLLHLLSLAGRSGAGFTDFSRLLFSPGLKGYQDERLARAGLDALLRKHNRHYVSFKSLLASEQLHELKAFADILKQLLLWKTGRQTAGEWVRAVHGLMQTCGFLQSDPTEARSAIEVRQLNAFRDCLSSLVSMECVCKTLEWSRFLSLLRQVSSETQLPLPAELPQVSVMPLSAIAGMRYDAAFAIGMDDEALPEPAMVQPLLPLSMQRKYNLPGATAESAFAASTFLWQQLQHAAPILCLSYACEGEQRELSVSPLLAGLSESIATVEPVETELAETESYTDTPAVPLEQNESVYGGASIIKNQSACPFRAFATHRLAIVPLDETEPGIDAAEKGSLIHRALEFIWRKLGSQQALLALDQAGRETLIAAAVEAAFASDRTSVSGAARGFEQQRMAGVLAEWLEIEQRRPPFTVVKCEQPYRLQLPQAAATQFSVNIKADRIDKDAEGHQILIDYKTGQGQSIGKWMGERMSEPQLPLYAVAAGLGEHDAVAFARVRSGDMDFEGLSGENTGIHGIAVCDGKSRRPEDWLQVLETWQNDINALAAEFVSGRSEVAPVDASACQYCALEAVCRIDETGFDSDAGADI</sequence>
<dbReference type="eggNOG" id="COG3857">
    <property type="taxonomic scope" value="Bacteria"/>
</dbReference>
<reference evidence="2 3" key="1">
    <citation type="submission" date="2006-09" db="EMBL/GenBank/DDBJ databases">
        <authorList>
            <person name="Emerson D."/>
            <person name="Ferriera S."/>
            <person name="Johnson J."/>
            <person name="Kravitz S."/>
            <person name="Halpern A."/>
            <person name="Remington K."/>
            <person name="Beeson K."/>
            <person name="Tran B."/>
            <person name="Rogers Y.-H."/>
            <person name="Friedman R."/>
            <person name="Venter J.C."/>
        </authorList>
    </citation>
    <scope>NUCLEOTIDE SEQUENCE [LARGE SCALE GENOMIC DNA]</scope>
    <source>
        <strain evidence="2 3">PV-1</strain>
    </source>
</reference>